<comment type="caution">
    <text evidence="2">The sequence shown here is derived from an EMBL/GenBank/DDBJ whole genome shotgun (WGS) entry which is preliminary data.</text>
</comment>
<feature type="compositionally biased region" description="Acidic residues" evidence="1">
    <location>
        <begin position="121"/>
        <end position="139"/>
    </location>
</feature>
<dbReference type="InParanoid" id="A0A2P5DD19"/>
<keyword evidence="3" id="KW-1185">Reference proteome</keyword>
<accession>A0A2P5DD19</accession>
<proteinExistence type="predicted"/>
<sequence>MRRYTYLSASPPPAPAPAPSSSSQIRNPGRPANRARHVRRKPRVDTEGMEHVSAKGHDLDDVVLPKLDETNGAIHDPVRRGSTVRAHRKRPYDRGVEALGGIGGGGRGARRRRGAVGTAEVEAEEEDGEEGGGEDEDEEDHRRVHRHQVSWRWRRRRVSADEGRIVVQNE</sequence>
<feature type="region of interest" description="Disordered" evidence="1">
    <location>
        <begin position="1"/>
        <end position="150"/>
    </location>
</feature>
<dbReference type="Proteomes" id="UP000237000">
    <property type="component" value="Unassembled WGS sequence"/>
</dbReference>
<reference evidence="3" key="1">
    <citation type="submission" date="2016-06" db="EMBL/GenBank/DDBJ databases">
        <title>Parallel loss of symbiosis genes in relatives of nitrogen-fixing non-legume Parasponia.</title>
        <authorList>
            <person name="Van Velzen R."/>
            <person name="Holmer R."/>
            <person name="Bu F."/>
            <person name="Rutten L."/>
            <person name="Van Zeijl A."/>
            <person name="Liu W."/>
            <person name="Santuari L."/>
            <person name="Cao Q."/>
            <person name="Sharma T."/>
            <person name="Shen D."/>
            <person name="Roswanjaya Y."/>
            <person name="Wardhani T."/>
            <person name="Kalhor M.S."/>
            <person name="Jansen J."/>
            <person name="Van den Hoogen J."/>
            <person name="Gungor B."/>
            <person name="Hartog M."/>
            <person name="Hontelez J."/>
            <person name="Verver J."/>
            <person name="Yang W.-C."/>
            <person name="Schijlen E."/>
            <person name="Repin R."/>
            <person name="Schilthuizen M."/>
            <person name="Schranz E."/>
            <person name="Heidstra R."/>
            <person name="Miyata K."/>
            <person name="Fedorova E."/>
            <person name="Kohlen W."/>
            <person name="Bisseling T."/>
            <person name="Smit S."/>
            <person name="Geurts R."/>
        </authorList>
    </citation>
    <scope>NUCLEOTIDE SEQUENCE [LARGE SCALE GENOMIC DNA]</scope>
    <source>
        <strain evidence="3">cv. RG33-2</strain>
    </source>
</reference>
<gene>
    <name evidence="2" type="ORF">TorRG33x02_254880</name>
</gene>
<dbReference type="AlphaFoldDB" id="A0A2P5DD19"/>
<feature type="compositionally biased region" description="Gly residues" evidence="1">
    <location>
        <begin position="98"/>
        <end position="107"/>
    </location>
</feature>
<name>A0A2P5DD19_TREOI</name>
<feature type="compositionally biased region" description="Basic and acidic residues" evidence="1">
    <location>
        <begin position="43"/>
        <end position="60"/>
    </location>
</feature>
<evidence type="ECO:0000313" key="2">
    <source>
        <dbReference type="EMBL" id="PON71196.1"/>
    </source>
</evidence>
<feature type="compositionally biased region" description="Basic residues" evidence="1">
    <location>
        <begin position="33"/>
        <end position="42"/>
    </location>
</feature>
<organism evidence="2 3">
    <name type="scientific">Trema orientale</name>
    <name type="common">Charcoal tree</name>
    <name type="synonym">Celtis orientalis</name>
    <dbReference type="NCBI Taxonomy" id="63057"/>
    <lineage>
        <taxon>Eukaryota</taxon>
        <taxon>Viridiplantae</taxon>
        <taxon>Streptophyta</taxon>
        <taxon>Embryophyta</taxon>
        <taxon>Tracheophyta</taxon>
        <taxon>Spermatophyta</taxon>
        <taxon>Magnoliopsida</taxon>
        <taxon>eudicotyledons</taxon>
        <taxon>Gunneridae</taxon>
        <taxon>Pentapetalae</taxon>
        <taxon>rosids</taxon>
        <taxon>fabids</taxon>
        <taxon>Rosales</taxon>
        <taxon>Cannabaceae</taxon>
        <taxon>Trema</taxon>
    </lineage>
</organism>
<dbReference type="EMBL" id="JXTC01000278">
    <property type="protein sequence ID" value="PON71196.1"/>
    <property type="molecule type" value="Genomic_DNA"/>
</dbReference>
<evidence type="ECO:0000313" key="3">
    <source>
        <dbReference type="Proteomes" id="UP000237000"/>
    </source>
</evidence>
<evidence type="ECO:0000256" key="1">
    <source>
        <dbReference type="SAM" id="MobiDB-lite"/>
    </source>
</evidence>
<protein>
    <submittedName>
        <fullName evidence="2">Uncharacterized protein</fullName>
    </submittedName>
</protein>